<dbReference type="EMBL" id="CP003154">
    <property type="protein sequence ID" value="AFL75170.1"/>
    <property type="molecule type" value="Genomic_DNA"/>
</dbReference>
<proteinExistence type="predicted"/>
<dbReference type="HOGENOM" id="CLU_2756580_0_0_6"/>
<accession>I3YDV2</accession>
<protein>
    <submittedName>
        <fullName evidence="1">Uncharacterized protein</fullName>
    </submittedName>
</protein>
<dbReference type="AlphaFoldDB" id="I3YDV2"/>
<dbReference type="Proteomes" id="UP000006062">
    <property type="component" value="Chromosome"/>
</dbReference>
<name>I3YDV2_THIV6</name>
<reference evidence="1 2" key="1">
    <citation type="submission" date="2012-06" db="EMBL/GenBank/DDBJ databases">
        <title>Complete sequence of Thiocystis violascens DSM 198.</title>
        <authorList>
            <consortium name="US DOE Joint Genome Institute"/>
            <person name="Lucas S."/>
            <person name="Han J."/>
            <person name="Lapidus A."/>
            <person name="Cheng J.-F."/>
            <person name="Goodwin L."/>
            <person name="Pitluck S."/>
            <person name="Peters L."/>
            <person name="Ovchinnikova G."/>
            <person name="Teshima H."/>
            <person name="Detter J.C."/>
            <person name="Han C."/>
            <person name="Tapia R."/>
            <person name="Land M."/>
            <person name="Hauser L."/>
            <person name="Kyrpides N."/>
            <person name="Ivanova N."/>
            <person name="Pagani I."/>
            <person name="Vogl K."/>
            <person name="Liu Z."/>
            <person name="Frigaard N.-U."/>
            <person name="Bryant D."/>
            <person name="Woyke T."/>
        </authorList>
    </citation>
    <scope>NUCLEOTIDE SEQUENCE [LARGE SCALE GENOMIC DNA]</scope>
    <source>
        <strain evidence="2">ATCC 17096 / DSM 198 / 6111</strain>
    </source>
</reference>
<keyword evidence="2" id="KW-1185">Reference proteome</keyword>
<evidence type="ECO:0000313" key="1">
    <source>
        <dbReference type="EMBL" id="AFL75170.1"/>
    </source>
</evidence>
<organism evidence="1 2">
    <name type="scientific">Thiocystis violascens (strain ATCC 17096 / DSM 198 / 6111)</name>
    <name type="common">Chromatium violascens</name>
    <dbReference type="NCBI Taxonomy" id="765911"/>
    <lineage>
        <taxon>Bacteria</taxon>
        <taxon>Pseudomonadati</taxon>
        <taxon>Pseudomonadota</taxon>
        <taxon>Gammaproteobacteria</taxon>
        <taxon>Chromatiales</taxon>
        <taxon>Chromatiaceae</taxon>
        <taxon>Thiocystis</taxon>
    </lineage>
</organism>
<evidence type="ECO:0000313" key="2">
    <source>
        <dbReference type="Proteomes" id="UP000006062"/>
    </source>
</evidence>
<gene>
    <name evidence="1" type="ordered locus">Thivi_3297</name>
</gene>
<sequence>MVCLVNTRNMTAELITRFRNVMAQRTLTIGMELSLLERSEGGGMRCPFEGIHVESDGLTAHGTLSGVRAI</sequence>
<dbReference type="KEGG" id="tvi:Thivi_3297"/>